<dbReference type="AlphaFoldDB" id="A0A9J6FFS7"/>
<dbReference type="InterPro" id="IPR000718">
    <property type="entry name" value="Peptidase_M13"/>
</dbReference>
<dbReference type="InterPro" id="IPR024079">
    <property type="entry name" value="MetalloPept_cat_dom_sf"/>
</dbReference>
<dbReference type="PROSITE" id="PS51885">
    <property type="entry name" value="NEPRILYSIN"/>
    <property type="match status" value="1"/>
</dbReference>
<evidence type="ECO:0000313" key="4">
    <source>
        <dbReference type="Proteomes" id="UP000821853"/>
    </source>
</evidence>
<dbReference type="GO" id="GO:0005886">
    <property type="term" value="C:plasma membrane"/>
    <property type="evidence" value="ECO:0007669"/>
    <property type="project" value="TreeGrafter"/>
</dbReference>
<feature type="compositionally biased region" description="Basic and acidic residues" evidence="1">
    <location>
        <begin position="46"/>
        <end position="55"/>
    </location>
</feature>
<comment type="caution">
    <text evidence="3">The sequence shown here is derived from an EMBL/GenBank/DDBJ whole genome shotgun (WGS) entry which is preliminary data.</text>
</comment>
<evidence type="ECO:0000256" key="1">
    <source>
        <dbReference type="SAM" id="MobiDB-lite"/>
    </source>
</evidence>
<organism evidence="3 4">
    <name type="scientific">Haemaphysalis longicornis</name>
    <name type="common">Bush tick</name>
    <dbReference type="NCBI Taxonomy" id="44386"/>
    <lineage>
        <taxon>Eukaryota</taxon>
        <taxon>Metazoa</taxon>
        <taxon>Ecdysozoa</taxon>
        <taxon>Arthropoda</taxon>
        <taxon>Chelicerata</taxon>
        <taxon>Arachnida</taxon>
        <taxon>Acari</taxon>
        <taxon>Parasitiformes</taxon>
        <taxon>Ixodida</taxon>
        <taxon>Ixodoidea</taxon>
        <taxon>Ixodidae</taxon>
        <taxon>Haemaphysalinae</taxon>
        <taxon>Haemaphysalis</taxon>
    </lineage>
</organism>
<gene>
    <name evidence="3" type="ORF">HPB48_008953</name>
</gene>
<name>A0A9J6FFS7_HAELO</name>
<feature type="region of interest" description="Disordered" evidence="1">
    <location>
        <begin position="1"/>
        <end position="20"/>
    </location>
</feature>
<keyword evidence="4" id="KW-1185">Reference proteome</keyword>
<dbReference type="InterPro" id="IPR042089">
    <property type="entry name" value="Peptidase_M13_dom_2"/>
</dbReference>
<dbReference type="PANTHER" id="PTHR11733">
    <property type="entry name" value="ZINC METALLOPROTEASE FAMILY M13 NEPRILYSIN-RELATED"/>
    <property type="match status" value="1"/>
</dbReference>
<dbReference type="Gene3D" id="1.10.1380.10">
    <property type="entry name" value="Neutral endopeptidase , domain2"/>
    <property type="match status" value="1"/>
</dbReference>
<dbReference type="VEuPathDB" id="VectorBase:HLOH_047162"/>
<dbReference type="EMBL" id="JABSTR010000003">
    <property type="protein sequence ID" value="KAH9365174.1"/>
    <property type="molecule type" value="Genomic_DNA"/>
</dbReference>
<feature type="transmembrane region" description="Helical" evidence="2">
    <location>
        <begin position="182"/>
        <end position="203"/>
    </location>
</feature>
<evidence type="ECO:0000313" key="3">
    <source>
        <dbReference type="EMBL" id="KAH9365174.1"/>
    </source>
</evidence>
<dbReference type="Gene3D" id="3.40.390.10">
    <property type="entry name" value="Collagenase (Catalytic Domain)"/>
    <property type="match status" value="1"/>
</dbReference>
<accession>A0A9J6FFS7</accession>
<dbReference type="GO" id="GO:0016485">
    <property type="term" value="P:protein processing"/>
    <property type="evidence" value="ECO:0007669"/>
    <property type="project" value="TreeGrafter"/>
</dbReference>
<keyword evidence="2" id="KW-1133">Transmembrane helix</keyword>
<feature type="compositionally biased region" description="Basic and acidic residues" evidence="1">
    <location>
        <begin position="1"/>
        <end position="17"/>
    </location>
</feature>
<feature type="compositionally biased region" description="Basic and acidic residues" evidence="1">
    <location>
        <begin position="164"/>
        <end position="175"/>
    </location>
</feature>
<keyword evidence="2" id="KW-0472">Membrane</keyword>
<sequence>MSRRSKENVNTHYEPENTKGLLARMCSVCPDQGRHKPHGTSKAIPRKGDLREGKADVASPGADEAHHPKGTHAAAHSHKGTASLSASPHRRAAETPASPVRPRRSPSDPSGPFTPTGPPANVTSAGKKPHPPGSPEKGAKSPVYPLRASGFPSPLAAPMGAGSPERRPPSADRSRSSSTKMAALLATTLLIILLISAVVTYAMTRSSPMPSRRVHPPIAHQLEAFCRSDGCKSAVESLNLSVNENVSPCDDAYAYACGGWRVTDDAGSTTSYLDNLQENYAHMLHVYMVGRSTAGKALKTELLKVMVVYFSCNSFFTKRTTDLTNIWQAAGIKAGRWLEATNFTDIFHLIVATSLVTNLPSVLRVERYENAMVVSVGDPIESEARVANLTGRLIKEASVLLQVKFSIDVLSDDVLQLADKVAKVASTARTEDAKEVALTELDVPSVGVEWKPFLDHREFVSTLMCGDVEAVRKVLTAMGSARVRSAAVYALLVPIAAYMDLEFKVTDMRERMDETTKHKICQGNTERLFGYLFHQILSEVLDEKRTFNDALRMWKNIQVSSSGSMTLASGLKLDEDVLRGAELPAPNWLERTVHGSDTAVLTALYGGDFLSNLVLYSLSTERIVDLPKMLQEQPRVAMSIPSAYMVPDFYYPTASESSVNYGTLGALVAELLFNQSFPKERPRAYAACFAKHAREKFGLDAREGDADALVRLSWVMEAAGSAVRQPLAGSRSLRPLMQLFFLRFAQPYCGEEDATRVLALRFAARRSTLFAEAFHCPPPVPVDC</sequence>
<dbReference type="PANTHER" id="PTHR11733:SF133">
    <property type="entry name" value="PHOSPHATE-REGULATING NEUTRAL ENDOPEPTIDASE PHEX"/>
    <property type="match status" value="1"/>
</dbReference>
<dbReference type="Proteomes" id="UP000821853">
    <property type="component" value="Unassembled WGS sequence"/>
</dbReference>
<evidence type="ECO:0000256" key="2">
    <source>
        <dbReference type="SAM" id="Phobius"/>
    </source>
</evidence>
<keyword evidence="2" id="KW-0812">Transmembrane</keyword>
<dbReference type="SUPFAM" id="SSF55486">
    <property type="entry name" value="Metalloproteases ('zincins'), catalytic domain"/>
    <property type="match status" value="1"/>
</dbReference>
<protein>
    <submittedName>
        <fullName evidence="3">Uncharacterized protein</fullName>
    </submittedName>
</protein>
<dbReference type="OrthoDB" id="6511937at2759"/>
<reference evidence="3 4" key="1">
    <citation type="journal article" date="2020" name="Cell">
        <title>Large-Scale Comparative Analyses of Tick Genomes Elucidate Their Genetic Diversity and Vector Capacities.</title>
        <authorList>
            <consortium name="Tick Genome and Microbiome Consortium (TIGMIC)"/>
            <person name="Jia N."/>
            <person name="Wang J."/>
            <person name="Shi W."/>
            <person name="Du L."/>
            <person name="Sun Y."/>
            <person name="Zhan W."/>
            <person name="Jiang J.F."/>
            <person name="Wang Q."/>
            <person name="Zhang B."/>
            <person name="Ji P."/>
            <person name="Bell-Sakyi L."/>
            <person name="Cui X.M."/>
            <person name="Yuan T.T."/>
            <person name="Jiang B.G."/>
            <person name="Yang W.F."/>
            <person name="Lam T.T."/>
            <person name="Chang Q.C."/>
            <person name="Ding S.J."/>
            <person name="Wang X.J."/>
            <person name="Zhu J.G."/>
            <person name="Ruan X.D."/>
            <person name="Zhao L."/>
            <person name="Wei J.T."/>
            <person name="Ye R.Z."/>
            <person name="Que T.C."/>
            <person name="Du C.H."/>
            <person name="Zhou Y.H."/>
            <person name="Cheng J.X."/>
            <person name="Dai P.F."/>
            <person name="Guo W.B."/>
            <person name="Han X.H."/>
            <person name="Huang E.J."/>
            <person name="Li L.F."/>
            <person name="Wei W."/>
            <person name="Gao Y.C."/>
            <person name="Liu J.Z."/>
            <person name="Shao H.Z."/>
            <person name="Wang X."/>
            <person name="Wang C.C."/>
            <person name="Yang T.C."/>
            <person name="Huo Q.B."/>
            <person name="Li W."/>
            <person name="Chen H.Y."/>
            <person name="Chen S.E."/>
            <person name="Zhou L.G."/>
            <person name="Ni X.B."/>
            <person name="Tian J.H."/>
            <person name="Sheng Y."/>
            <person name="Liu T."/>
            <person name="Pan Y.S."/>
            <person name="Xia L.Y."/>
            <person name="Li J."/>
            <person name="Zhao F."/>
            <person name="Cao W.C."/>
        </authorList>
    </citation>
    <scope>NUCLEOTIDE SEQUENCE [LARGE SCALE GENOMIC DNA]</scope>
    <source>
        <strain evidence="3">HaeL-2018</strain>
    </source>
</reference>
<dbReference type="GO" id="GO:0004222">
    <property type="term" value="F:metalloendopeptidase activity"/>
    <property type="evidence" value="ECO:0007669"/>
    <property type="project" value="InterPro"/>
</dbReference>
<proteinExistence type="predicted"/>
<feature type="region of interest" description="Disordered" evidence="1">
    <location>
        <begin position="28"/>
        <end position="178"/>
    </location>
</feature>